<feature type="compositionally biased region" description="Basic residues" evidence="6">
    <location>
        <begin position="714"/>
        <end position="730"/>
    </location>
</feature>
<dbReference type="SMART" id="SM00167">
    <property type="entry name" value="VPS9"/>
    <property type="match status" value="1"/>
</dbReference>
<proteinExistence type="inferred from homology"/>
<dbReference type="EMBL" id="JAIFTH010001269">
    <property type="protein sequence ID" value="KAG9508600.1"/>
    <property type="molecule type" value="Genomic_DNA"/>
</dbReference>
<keyword evidence="4" id="KW-0344">Guanine-nucleotide releasing factor</keyword>
<dbReference type="InterPro" id="IPR037191">
    <property type="entry name" value="VPS9_dom_sf"/>
</dbReference>
<feature type="region of interest" description="Disordered" evidence="6">
    <location>
        <begin position="823"/>
        <end position="889"/>
    </location>
</feature>
<dbReference type="Gene3D" id="1.10.246.120">
    <property type="match status" value="1"/>
</dbReference>
<evidence type="ECO:0000256" key="1">
    <source>
        <dbReference type="ARBA" id="ARBA00004170"/>
    </source>
</evidence>
<dbReference type="InterPro" id="IPR045046">
    <property type="entry name" value="Vps9-like"/>
</dbReference>
<evidence type="ECO:0000256" key="6">
    <source>
        <dbReference type="SAM" id="MobiDB-lite"/>
    </source>
</evidence>
<feature type="compositionally biased region" description="Polar residues" evidence="6">
    <location>
        <begin position="699"/>
        <end position="713"/>
    </location>
</feature>
<keyword evidence="10" id="KW-1185">Reference proteome</keyword>
<feature type="compositionally biased region" description="Polar residues" evidence="6">
    <location>
        <begin position="244"/>
        <end position="259"/>
    </location>
</feature>
<comment type="caution">
    <text evidence="9">The sequence shown here is derived from an EMBL/GenBank/DDBJ whole genome shotgun (WGS) entry which is preliminary data.</text>
</comment>
<evidence type="ECO:0000313" key="10">
    <source>
        <dbReference type="Proteomes" id="UP000825002"/>
    </source>
</evidence>
<comment type="similarity">
    <text evidence="2">Belongs to the GAPVD1 family.</text>
</comment>
<organism evidence="9 10">
    <name type="scientific">Fragariocoptes setiger</name>
    <dbReference type="NCBI Taxonomy" id="1670756"/>
    <lineage>
        <taxon>Eukaryota</taxon>
        <taxon>Metazoa</taxon>
        <taxon>Ecdysozoa</taxon>
        <taxon>Arthropoda</taxon>
        <taxon>Chelicerata</taxon>
        <taxon>Arachnida</taxon>
        <taxon>Acari</taxon>
        <taxon>Acariformes</taxon>
        <taxon>Trombidiformes</taxon>
        <taxon>Prostigmata</taxon>
        <taxon>Eupodina</taxon>
        <taxon>Eriophyoidea</taxon>
        <taxon>Phytoptidae</taxon>
        <taxon>Fragariocoptes</taxon>
    </lineage>
</organism>
<dbReference type="PANTHER" id="PTHR23101">
    <property type="entry name" value="RAB GDP/GTP EXCHANGE FACTOR"/>
    <property type="match status" value="1"/>
</dbReference>
<evidence type="ECO:0000256" key="2">
    <source>
        <dbReference type="ARBA" id="ARBA00008489"/>
    </source>
</evidence>
<dbReference type="PROSITE" id="PS51205">
    <property type="entry name" value="VPS9"/>
    <property type="match status" value="1"/>
</dbReference>
<feature type="compositionally biased region" description="Polar residues" evidence="6">
    <location>
        <begin position="266"/>
        <end position="275"/>
    </location>
</feature>
<reference evidence="9 10" key="1">
    <citation type="submission" date="2020-10" db="EMBL/GenBank/DDBJ databases">
        <authorList>
            <person name="Klimov P.B."/>
            <person name="Dyachkov S.M."/>
            <person name="Chetverikov P.E."/>
        </authorList>
    </citation>
    <scope>NUCLEOTIDE SEQUENCE [LARGE SCALE GENOMIC DNA]</scope>
    <source>
        <strain evidence="9">BMOC 18-1129-001#AD2665</strain>
        <tissue evidence="9">Entire mites</tissue>
    </source>
</reference>
<feature type="region of interest" description="Disordered" evidence="6">
    <location>
        <begin position="222"/>
        <end position="277"/>
    </location>
</feature>
<dbReference type="Gene3D" id="1.10.506.10">
    <property type="entry name" value="GTPase Activation - p120gap, domain 1"/>
    <property type="match status" value="1"/>
</dbReference>
<dbReference type="InterPro" id="IPR003123">
    <property type="entry name" value="VPS9"/>
</dbReference>
<dbReference type="PANTHER" id="PTHR23101:SF25">
    <property type="entry name" value="GTPASE-ACTIVATING PROTEIN AND VPS9 DOMAIN-CONTAINING PROTEIN 1"/>
    <property type="match status" value="1"/>
</dbReference>
<dbReference type="Pfam" id="PF00616">
    <property type="entry name" value="RasGAP"/>
    <property type="match status" value="1"/>
</dbReference>
<dbReference type="InterPro" id="IPR001936">
    <property type="entry name" value="RasGAP_dom"/>
</dbReference>
<dbReference type="Pfam" id="PF18151">
    <property type="entry name" value="DUF5601"/>
    <property type="match status" value="1"/>
</dbReference>
<evidence type="ECO:0000256" key="3">
    <source>
        <dbReference type="ARBA" id="ARBA00022583"/>
    </source>
</evidence>
<dbReference type="Pfam" id="PF02204">
    <property type="entry name" value="VPS9"/>
    <property type="match status" value="1"/>
</dbReference>
<feature type="domain" description="VPS9" evidence="8">
    <location>
        <begin position="1200"/>
        <end position="1342"/>
    </location>
</feature>
<dbReference type="SUPFAM" id="SSF109993">
    <property type="entry name" value="VPS9 domain"/>
    <property type="match status" value="1"/>
</dbReference>
<name>A0ABQ7S5B7_9ACAR</name>
<dbReference type="PROSITE" id="PS50018">
    <property type="entry name" value="RAS_GTPASE_ACTIV_2"/>
    <property type="match status" value="1"/>
</dbReference>
<evidence type="ECO:0000259" key="7">
    <source>
        <dbReference type="PROSITE" id="PS50018"/>
    </source>
</evidence>
<accession>A0ABQ7S5B7</accession>
<dbReference type="InterPro" id="IPR041545">
    <property type="entry name" value="DUF5601"/>
</dbReference>
<feature type="region of interest" description="Disordered" evidence="6">
    <location>
        <begin position="386"/>
        <end position="407"/>
    </location>
</feature>
<evidence type="ECO:0000259" key="8">
    <source>
        <dbReference type="PROSITE" id="PS51205"/>
    </source>
</evidence>
<gene>
    <name evidence="9" type="primary">GAPVD1</name>
    <name evidence="9" type="ORF">GZH46_02898</name>
</gene>
<dbReference type="SUPFAM" id="SSF48350">
    <property type="entry name" value="GTPase activation domain, GAP"/>
    <property type="match status" value="1"/>
</dbReference>
<keyword evidence="3" id="KW-0254">Endocytosis</keyword>
<feature type="domain" description="Ras-GAP" evidence="7">
    <location>
        <begin position="304"/>
        <end position="521"/>
    </location>
</feature>
<evidence type="ECO:0000256" key="5">
    <source>
        <dbReference type="ARBA" id="ARBA00023136"/>
    </source>
</evidence>
<feature type="compositionally biased region" description="Low complexity" evidence="6">
    <location>
        <begin position="731"/>
        <end position="742"/>
    </location>
</feature>
<evidence type="ECO:0000256" key="4">
    <source>
        <dbReference type="ARBA" id="ARBA00022658"/>
    </source>
</evidence>
<feature type="compositionally biased region" description="Polar residues" evidence="6">
    <location>
        <begin position="823"/>
        <end position="847"/>
    </location>
</feature>
<protein>
    <submittedName>
        <fullName evidence="9">GTPase-activating protein and VPS9 domain-containing protein 1</fullName>
    </submittedName>
</protein>
<feature type="compositionally biased region" description="Low complexity" evidence="6">
    <location>
        <begin position="227"/>
        <end position="243"/>
    </location>
</feature>
<dbReference type="Proteomes" id="UP000825002">
    <property type="component" value="Unassembled WGS sequence"/>
</dbReference>
<feature type="non-terminal residue" evidence="9">
    <location>
        <position position="1"/>
    </location>
</feature>
<dbReference type="InterPro" id="IPR008936">
    <property type="entry name" value="Rho_GTPase_activation_prot"/>
</dbReference>
<feature type="compositionally biased region" description="Low complexity" evidence="6">
    <location>
        <begin position="668"/>
        <end position="698"/>
    </location>
</feature>
<feature type="region of interest" description="Disordered" evidence="6">
    <location>
        <begin position="658"/>
        <end position="742"/>
    </location>
</feature>
<evidence type="ECO:0000313" key="9">
    <source>
        <dbReference type="EMBL" id="KAG9508600.1"/>
    </source>
</evidence>
<sequence length="1343" mass="151202">NLECFVTAYINNWRDTNKLCFRFGYEALLPVVRCTDRAPLSIATSSVDEVLERIYRHMLGIRCWRSNLQFMAIGHLSVPAQTVEDLTRIKMMDDIVELAQNLRKENLFVNEQKQQIKCLNEKISSTCDRIFHVSWILRQQRLTLYDHIYSRRDLNSNSSTCDKANIIEQAGFVDSYKNLNNDSYVTELLSHIRNSPNVIAQCLILAERSNFALPANSNNSIRNNIDTSPAQSSSNASQHSQTSDTLKPLNNTLSASRNYQQQQQQSHKVSLSSPSDPHPNCEYAAQILISSVYGNAILHEDYMLTLRLLENLIDRQLLSVEDPRRLLRSSSSAFSALFKAFTESLLEAKLFLNSTLNDSIQHVLGEDELMLEIDPNKAAIRFATQERHRHSSTNHTSPSSSASTQNHKLPEFASNTKLYRTYVTNRLVSFTAKFIEGIRDNIHCLPPSLLWIIKYVYEQLTNQNKFTDRQIRIICSDLLFSSFVCPAILYPDYYGVTDAYISPNGRFNLAQVAQIIQVLAVSNYENVDKEPLVNIGEHGSDDNPSPIAAAPTTAPVATPKLDDIYSKFPADCVSSILDYVLNNTCDIDQAVDSVSNCKDVSRTCFLVTETELAMLINFLQCVLPKVDNSMEWKESLTEIVKNAASSLRHPIEQYDASRCKNRDRYGQTTSSNSSTSGVSTLNFSPSNNLSSNSIANMSPSMKGTNQIGSSGSPRSRRNAPKRSGIIKKGIRSSSSSNDICSDSPSSGGSLYTHCKCINCAGYQVLMVPFTNRSSTDYITTVLPEEKVDHAPIMENSEVASVNSVASSSLDLENENDNLSDMVSAHVSSGRATPNVSGRNTPSQGSSDNADDDDVGIPAQGPLIDFSNDLPDVVQKEPQPPIPPQAGIQAEQQPEIEIEDRFCKFDVKHVLGVDETKSLLSDTWSTDVMASDCDFFPEFGDYTAAYTVARLNLLNLRADDSYEPILRARWPIMEPLISYADATAIGDIKKKLRRVFGTVDLLYLPQPATLSTDSPSNNENELVKYLKVLLSNASRLDSNDSVAIREAIRCVKPFSNSACQELLRSVLDDYERRTTYMKDLVEFHQRLLIVSFRLDNVLNHIERDKLICNHNLVTIFVGQFMEQKDRSVQFFVRKFQSLNAADEKTLLVEKFLNLLYTALESDINWRRATQDQIEHARRIVERHVMTQIYWSAFYPNGEADVHRDKVLNEHMKKLSKIITVDHKDLKIPKLYHSEFPWPSAQAEIDVINSCKAARDKVGCVVKCCKTIMSLLSIADEKKVPSADDLMPVLVFVIIQANPNSLLSTVQYVNSFYEKQFQGEQAYWWTQFCSAIEFIKTMDYWDAPT</sequence>
<feature type="compositionally biased region" description="Low complexity" evidence="6">
    <location>
        <begin position="393"/>
        <end position="404"/>
    </location>
</feature>
<comment type="subcellular location">
    <subcellularLocation>
        <location evidence="1">Membrane</location>
        <topology evidence="1">Peripheral membrane protein</topology>
    </subcellularLocation>
</comment>
<keyword evidence="5" id="KW-0472">Membrane</keyword>
<dbReference type="Gene3D" id="1.20.1050.80">
    <property type="entry name" value="VPS9 domain"/>
    <property type="match status" value="1"/>
</dbReference>